<protein>
    <recommendedName>
        <fullName evidence="3">Thiamine biosynthesis protein ThiS</fullName>
    </recommendedName>
</protein>
<gene>
    <name evidence="1" type="ORF">MCBB_1676</name>
</gene>
<dbReference type="InterPro" id="IPR003749">
    <property type="entry name" value="ThiS/MoaD-like"/>
</dbReference>
<dbReference type="InterPro" id="IPR016155">
    <property type="entry name" value="Mopterin_synth/thiamin_S_b"/>
</dbReference>
<evidence type="ECO:0008006" key="3">
    <source>
        <dbReference type="Google" id="ProtNLM"/>
    </source>
</evidence>
<sequence length="70" mass="7831">MRVKIIVTDGMGNDEEKEINSEKITGKELLAELGISAFEAMIMKNNEIVRESELLTNQDKIKVLNMIHGG</sequence>
<dbReference type="EMBL" id="LT607756">
    <property type="protein sequence ID" value="SCG86231.1"/>
    <property type="molecule type" value="Genomic_DNA"/>
</dbReference>
<dbReference type="STRING" id="118062.MCBB_1676"/>
<evidence type="ECO:0000313" key="2">
    <source>
        <dbReference type="Proteomes" id="UP000094707"/>
    </source>
</evidence>
<dbReference type="InterPro" id="IPR012675">
    <property type="entry name" value="Beta-grasp_dom_sf"/>
</dbReference>
<dbReference type="KEGG" id="mcub:MCBB_1676"/>
<name>A0A1D3L3N3_9EURY</name>
<dbReference type="Proteomes" id="UP000094707">
    <property type="component" value="Chromosome I"/>
</dbReference>
<reference evidence="1 2" key="1">
    <citation type="submission" date="2016-08" db="EMBL/GenBank/DDBJ databases">
        <authorList>
            <person name="Seilhamer J.J."/>
        </authorList>
    </citation>
    <scope>NUCLEOTIDE SEQUENCE [LARGE SCALE GENOMIC DNA]</scope>
    <source>
        <strain evidence="1">Buetzberg</strain>
    </source>
</reference>
<accession>A0A1D3L3N3</accession>
<keyword evidence="2" id="KW-1185">Reference proteome</keyword>
<dbReference type="SUPFAM" id="SSF54285">
    <property type="entry name" value="MoaD/ThiS"/>
    <property type="match status" value="1"/>
</dbReference>
<dbReference type="AlphaFoldDB" id="A0A1D3L3N3"/>
<organism evidence="1 2">
    <name type="scientific">Methanobacterium congolense</name>
    <dbReference type="NCBI Taxonomy" id="118062"/>
    <lineage>
        <taxon>Archaea</taxon>
        <taxon>Methanobacteriati</taxon>
        <taxon>Methanobacteriota</taxon>
        <taxon>Methanomada group</taxon>
        <taxon>Methanobacteria</taxon>
        <taxon>Methanobacteriales</taxon>
        <taxon>Methanobacteriaceae</taxon>
        <taxon>Methanobacterium</taxon>
    </lineage>
</organism>
<dbReference type="Gene3D" id="3.10.20.30">
    <property type="match status" value="1"/>
</dbReference>
<dbReference type="Pfam" id="PF02597">
    <property type="entry name" value="ThiS"/>
    <property type="match status" value="1"/>
</dbReference>
<evidence type="ECO:0000313" key="1">
    <source>
        <dbReference type="EMBL" id="SCG86231.1"/>
    </source>
</evidence>
<proteinExistence type="predicted"/>